<organism evidence="1 2">
    <name type="scientific">Amycolatopsis azurea DSM 43854</name>
    <dbReference type="NCBI Taxonomy" id="1238180"/>
    <lineage>
        <taxon>Bacteria</taxon>
        <taxon>Bacillati</taxon>
        <taxon>Actinomycetota</taxon>
        <taxon>Actinomycetes</taxon>
        <taxon>Pseudonocardiales</taxon>
        <taxon>Pseudonocardiaceae</taxon>
        <taxon>Amycolatopsis</taxon>
    </lineage>
</organism>
<evidence type="ECO:0000313" key="2">
    <source>
        <dbReference type="Proteomes" id="UP000014137"/>
    </source>
</evidence>
<dbReference type="PATRIC" id="fig|1238180.3.peg.8078"/>
<accession>M2PRM8</accession>
<proteinExistence type="predicted"/>
<comment type="caution">
    <text evidence="1">The sequence shown here is derived from an EMBL/GenBank/DDBJ whole genome shotgun (WGS) entry which is preliminary data.</text>
</comment>
<gene>
    <name evidence="1" type="ORF">C791_0347</name>
</gene>
<name>M2PRM8_9PSEU</name>
<sequence>MWVAPLVAPAVDLTVVALLVAIRRLSEHGAAPEVQCSARRLLVLASAVTLVLNVVEPLITGEVGKALFDAVGPLLLIGWSEVGPGLLQALADLRQSVEPPADSVPLTAMAECESEMSNVVDTGLDGDLVERAKYMDARHRELRQRPISAEGLHKALGVGAERSRSLTAPGPVGMARSVGCELGVRFVAELGMVCPAMLRGTVAPARPPPEALGVDSLLQRVDDQTRPVDDHLAHQLGVHVRMVLSALVVVEQLEEELPARRHPLGGHVGNLVDSWPRVT</sequence>
<evidence type="ECO:0000313" key="1">
    <source>
        <dbReference type="EMBL" id="EMD22195.1"/>
    </source>
</evidence>
<dbReference type="AlphaFoldDB" id="M2PRM8"/>
<protein>
    <submittedName>
        <fullName evidence="1">Uncharacterized protein</fullName>
    </submittedName>
</protein>
<dbReference type="EMBL" id="ANMG01000103">
    <property type="protein sequence ID" value="EMD22195.1"/>
    <property type="molecule type" value="Genomic_DNA"/>
</dbReference>
<dbReference type="Proteomes" id="UP000014137">
    <property type="component" value="Unassembled WGS sequence"/>
</dbReference>
<dbReference type="RefSeq" id="WP_005167553.1">
    <property type="nucleotide sequence ID" value="NZ_ANMG01000103.1"/>
</dbReference>
<reference evidence="1 2" key="1">
    <citation type="submission" date="2012-10" db="EMBL/GenBank/DDBJ databases">
        <title>Genome assembly of Amycolatopsis azurea DSM 43854.</title>
        <authorList>
            <person name="Khatri I."/>
            <person name="Kaur I."/>
            <person name="Subramanian S."/>
            <person name="Mayilraj S."/>
        </authorList>
    </citation>
    <scope>NUCLEOTIDE SEQUENCE [LARGE SCALE GENOMIC DNA]</scope>
    <source>
        <strain evidence="1 2">DSM 43854</strain>
    </source>
</reference>